<dbReference type="Proteomes" id="UP001230188">
    <property type="component" value="Unassembled WGS sequence"/>
</dbReference>
<dbReference type="GO" id="GO:0003743">
    <property type="term" value="F:translation initiation factor activity"/>
    <property type="evidence" value="ECO:0007669"/>
    <property type="project" value="InterPro"/>
</dbReference>
<dbReference type="GO" id="GO:0005852">
    <property type="term" value="C:eukaryotic translation initiation factor 3 complex"/>
    <property type="evidence" value="ECO:0007669"/>
    <property type="project" value="InterPro"/>
</dbReference>
<feature type="compositionally biased region" description="Polar residues" evidence="1">
    <location>
        <begin position="52"/>
        <end position="74"/>
    </location>
</feature>
<accession>A0AAD7UG20</accession>
<evidence type="ECO:0000313" key="2">
    <source>
        <dbReference type="EMBL" id="KAJ8605020.1"/>
    </source>
</evidence>
<evidence type="ECO:0000313" key="3">
    <source>
        <dbReference type="Proteomes" id="UP001230188"/>
    </source>
</evidence>
<protein>
    <submittedName>
        <fullName evidence="2">Uncharacterized protein</fullName>
    </submittedName>
</protein>
<feature type="compositionally biased region" description="Acidic residues" evidence="1">
    <location>
        <begin position="123"/>
        <end position="132"/>
    </location>
</feature>
<evidence type="ECO:0000256" key="1">
    <source>
        <dbReference type="SAM" id="MobiDB-lite"/>
    </source>
</evidence>
<proteinExistence type="predicted"/>
<dbReference type="Pfam" id="PF08597">
    <property type="entry name" value="eIF3_subunit"/>
    <property type="match status" value="1"/>
</dbReference>
<feature type="region of interest" description="Disordered" evidence="1">
    <location>
        <begin position="285"/>
        <end position="308"/>
    </location>
</feature>
<gene>
    <name evidence="2" type="ORF">CTAYLR_004563</name>
</gene>
<dbReference type="InterPro" id="IPR013906">
    <property type="entry name" value="eIF3j"/>
</dbReference>
<dbReference type="AlphaFoldDB" id="A0AAD7UG20"/>
<name>A0AAD7UG20_9STRA</name>
<comment type="caution">
    <text evidence="2">The sequence shown here is derived from an EMBL/GenBank/DDBJ whole genome shotgun (WGS) entry which is preliminary data.</text>
</comment>
<feature type="region of interest" description="Disordered" evidence="1">
    <location>
        <begin position="30"/>
        <end position="177"/>
    </location>
</feature>
<sequence length="335" mass="37375">MLEIVKKARGEGCLHTFDDNGRATRYADWTAASWPKPNQTDELKTAAKSNLEAPSTTTAESSVPSSKQATSRASISGVIARGRLKNGASGSTAKRRRKDEHWEDEEFEPATLSGVSPAPPTAWDDEEEEEEEVVRGPQKPTLSEATKKRHEEKAAALKSARLNEVLDNEESTEEKKLRERRLVEEGDNALTNELFGAVQLEEKLKDLKDHLQLALSISDRMSESKRNHVLAFLKEFLRSVEDKLEPPDIAEIVARSVITASRGARRTATRRAAVQLLNAQKEAKVKAVKKPTQAKSKKKSKKELLDMQKKADDNFGAATGGDEYDHYEDQFDDFF</sequence>
<keyword evidence="3" id="KW-1185">Reference proteome</keyword>
<reference evidence="2" key="1">
    <citation type="submission" date="2023-01" db="EMBL/GenBank/DDBJ databases">
        <title>Metagenome sequencing of chrysophaentin producing Chrysophaeum taylorii.</title>
        <authorList>
            <person name="Davison J."/>
            <person name="Bewley C."/>
        </authorList>
    </citation>
    <scope>NUCLEOTIDE SEQUENCE</scope>
    <source>
        <strain evidence="2">NIES-1699</strain>
    </source>
</reference>
<feature type="compositionally biased region" description="Basic and acidic residues" evidence="1">
    <location>
        <begin position="145"/>
        <end position="155"/>
    </location>
</feature>
<organism evidence="2 3">
    <name type="scientific">Chrysophaeum taylorii</name>
    <dbReference type="NCBI Taxonomy" id="2483200"/>
    <lineage>
        <taxon>Eukaryota</taxon>
        <taxon>Sar</taxon>
        <taxon>Stramenopiles</taxon>
        <taxon>Ochrophyta</taxon>
        <taxon>Pelagophyceae</taxon>
        <taxon>Pelagomonadales</taxon>
        <taxon>Pelagomonadaceae</taxon>
        <taxon>Chrysophaeum</taxon>
    </lineage>
</organism>
<dbReference type="EMBL" id="JAQMWT010000318">
    <property type="protein sequence ID" value="KAJ8605020.1"/>
    <property type="molecule type" value="Genomic_DNA"/>
</dbReference>